<dbReference type="AlphaFoldDB" id="B6ADP7"/>
<accession>B6ADP7</accession>
<keyword evidence="3" id="KW-1185">Reference proteome</keyword>
<dbReference type="RefSeq" id="XP_002140687.1">
    <property type="nucleotide sequence ID" value="XM_002140651.1"/>
</dbReference>
<protein>
    <submittedName>
        <fullName evidence="2">Uncharacterized protein</fullName>
    </submittedName>
</protein>
<reference evidence="2" key="1">
    <citation type="submission" date="2008-06" db="EMBL/GenBank/DDBJ databases">
        <authorList>
            <person name="Lorenzi H."/>
            <person name="Inman J."/>
            <person name="Miller J."/>
            <person name="Schobel S."/>
            <person name="Amedeo P."/>
            <person name="Caler E.V."/>
            <person name="da Silva J."/>
        </authorList>
    </citation>
    <scope>NUCLEOTIDE SEQUENCE [LARGE SCALE GENOMIC DNA]</scope>
    <source>
        <strain evidence="2">RN66</strain>
    </source>
</reference>
<dbReference type="Proteomes" id="UP000001460">
    <property type="component" value="Unassembled WGS sequence"/>
</dbReference>
<dbReference type="GeneID" id="6995678"/>
<proteinExistence type="predicted"/>
<sequence>MFLNSEFEINNLNGNSGKSKKSVFNKKNSDKQFCSNCSSWNNIEKINGDNLDLDNILVSNETDMPTSLESSITSTDSLVISTNTNSLAPDPKCISLVSKEMTRLCCILNEIYRYNSEWNITEEYYRWHWFYLLKCKSVEQFSPYQVIFSPYKAGSNDISIIESISKDLIAFYNLSNNGTLNSTTSNSKKSDLVTPIFAENTLTDTTPVAQITQKRAGYRKKSESVAPDAYNTKSITQEIRELSENLSLKNSTNNNTEKPFVNNSTSPKINNKGGRKSATKESAARILQMCLAEGGENDEELLISDNTLNNDIVTSEDIRGSNNEQCSLAEDNGFIKEEKAKLQSESKGSEIINLSLGVIESDLEDIEQNSTFENGTSLQAGSSNQEHTASIALGKLFSYKLVAKLRRKIPRYLYVKWARERTRVGGSFVVSRGRGYDFRFPPRDLTISAFQAAFKGAVRKRIELYGPITFPPQVLPLCDEDFVLDEFQVTELESIVAEQFPNFNIHEANTPSKRQCIQSDQGDEQQPRDINRQTLDIESPLTYDNQTFVHNEINSRFDNSSDMINYRDEGEINQHSQLINYYTEGSDLIGEIDEDIIGGKETTVKVCNINLREKCKDDQLIGKQYIYSHYDT</sequence>
<organism evidence="2 3">
    <name type="scientific">Cryptosporidium muris (strain RN66)</name>
    <dbReference type="NCBI Taxonomy" id="441375"/>
    <lineage>
        <taxon>Eukaryota</taxon>
        <taxon>Sar</taxon>
        <taxon>Alveolata</taxon>
        <taxon>Apicomplexa</taxon>
        <taxon>Conoidasida</taxon>
        <taxon>Coccidia</taxon>
        <taxon>Eucoccidiorida</taxon>
        <taxon>Eimeriorina</taxon>
        <taxon>Cryptosporidiidae</taxon>
        <taxon>Cryptosporidium</taxon>
    </lineage>
</organism>
<evidence type="ECO:0000313" key="3">
    <source>
        <dbReference type="Proteomes" id="UP000001460"/>
    </source>
</evidence>
<name>B6ADP7_CRYMR</name>
<dbReference type="VEuPathDB" id="CryptoDB:CMU_008290"/>
<feature type="compositionally biased region" description="Low complexity" evidence="1">
    <location>
        <begin position="247"/>
        <end position="258"/>
    </location>
</feature>
<evidence type="ECO:0000256" key="1">
    <source>
        <dbReference type="SAM" id="MobiDB-lite"/>
    </source>
</evidence>
<feature type="region of interest" description="Disordered" evidence="1">
    <location>
        <begin position="247"/>
        <end position="280"/>
    </location>
</feature>
<dbReference type="EMBL" id="DS989729">
    <property type="protein sequence ID" value="EEA06338.1"/>
    <property type="molecule type" value="Genomic_DNA"/>
</dbReference>
<gene>
    <name evidence="2" type="ORF">CMU_008290</name>
</gene>
<evidence type="ECO:0000313" key="2">
    <source>
        <dbReference type="EMBL" id="EEA06338.1"/>
    </source>
</evidence>
<dbReference type="OrthoDB" id="342873at2759"/>